<keyword evidence="2 6" id="KW-0808">Transferase</keyword>
<name>A0A0M7AC80_9HYPH</name>
<keyword evidence="7" id="KW-1185">Reference proteome</keyword>
<dbReference type="OrthoDB" id="9813092at2"/>
<dbReference type="GO" id="GO:0005737">
    <property type="term" value="C:cytoplasm"/>
    <property type="evidence" value="ECO:0007669"/>
    <property type="project" value="TreeGrafter"/>
</dbReference>
<dbReference type="PROSITE" id="PS50405">
    <property type="entry name" value="GST_CTER"/>
    <property type="match status" value="1"/>
</dbReference>
<dbReference type="Pfam" id="PF13410">
    <property type="entry name" value="GST_C_2"/>
    <property type="match status" value="1"/>
</dbReference>
<dbReference type="SUPFAM" id="SSF52833">
    <property type="entry name" value="Thioredoxin-like"/>
    <property type="match status" value="1"/>
</dbReference>
<dbReference type="EC" id="2.5.1.18" evidence="1"/>
<dbReference type="InterPro" id="IPR040079">
    <property type="entry name" value="Glutathione_S-Trfase"/>
</dbReference>
<evidence type="ECO:0000256" key="3">
    <source>
        <dbReference type="ARBA" id="ARBA00047960"/>
    </source>
</evidence>
<reference evidence="7" key="1">
    <citation type="submission" date="2015-07" db="EMBL/GenBank/DDBJ databases">
        <authorList>
            <person name="Rodrigo-Torres Lidia"/>
            <person name="Arahal R.David."/>
        </authorList>
    </citation>
    <scope>NUCLEOTIDE SEQUENCE [LARGE SCALE GENOMIC DNA]</scope>
    <source>
        <strain evidence="7">CECT 5096</strain>
    </source>
</reference>
<evidence type="ECO:0000256" key="1">
    <source>
        <dbReference type="ARBA" id="ARBA00012452"/>
    </source>
</evidence>
<dbReference type="Gene3D" id="1.20.1050.10">
    <property type="match status" value="1"/>
</dbReference>
<dbReference type="InterPro" id="IPR050983">
    <property type="entry name" value="GST_Omega/HSP26"/>
</dbReference>
<evidence type="ECO:0000313" key="7">
    <source>
        <dbReference type="Proteomes" id="UP000049983"/>
    </source>
</evidence>
<dbReference type="SFLD" id="SFLDG00358">
    <property type="entry name" value="Main_(cytGST)"/>
    <property type="match status" value="1"/>
</dbReference>
<dbReference type="SUPFAM" id="SSF47616">
    <property type="entry name" value="GST C-terminal domain-like"/>
    <property type="match status" value="1"/>
</dbReference>
<protein>
    <recommendedName>
        <fullName evidence="1">glutathione transferase</fullName>
        <ecNumber evidence="1">2.5.1.18</ecNumber>
    </recommendedName>
</protein>
<dbReference type="CDD" id="cd00299">
    <property type="entry name" value="GST_C_family"/>
    <property type="match status" value="1"/>
</dbReference>
<dbReference type="AlphaFoldDB" id="A0A0M7AC80"/>
<accession>A0A0M7AC80</accession>
<proteinExistence type="predicted"/>
<dbReference type="SFLD" id="SFLDG01152">
    <property type="entry name" value="Main.3:_Omega-_and_Tau-like"/>
    <property type="match status" value="1"/>
</dbReference>
<dbReference type="RefSeq" id="WP_055112585.1">
    <property type="nucleotide sequence ID" value="NZ_CXWA01000006.1"/>
</dbReference>
<dbReference type="PANTHER" id="PTHR43968">
    <property type="match status" value="1"/>
</dbReference>
<dbReference type="Gene3D" id="3.40.30.10">
    <property type="entry name" value="Glutaredoxin"/>
    <property type="match status" value="1"/>
</dbReference>
<evidence type="ECO:0000259" key="5">
    <source>
        <dbReference type="PROSITE" id="PS50405"/>
    </source>
</evidence>
<gene>
    <name evidence="6" type="primary">gstB_3</name>
    <name evidence="6" type="ORF">LA5096_03357</name>
</gene>
<comment type="catalytic activity">
    <reaction evidence="3">
        <text>RX + glutathione = an S-substituted glutathione + a halide anion + H(+)</text>
        <dbReference type="Rhea" id="RHEA:16437"/>
        <dbReference type="ChEBI" id="CHEBI:15378"/>
        <dbReference type="ChEBI" id="CHEBI:16042"/>
        <dbReference type="ChEBI" id="CHEBI:17792"/>
        <dbReference type="ChEBI" id="CHEBI:57925"/>
        <dbReference type="ChEBI" id="CHEBI:90779"/>
        <dbReference type="EC" id="2.5.1.18"/>
    </reaction>
</comment>
<dbReference type="Pfam" id="PF13409">
    <property type="entry name" value="GST_N_2"/>
    <property type="match status" value="1"/>
</dbReference>
<organism evidence="6 7">
    <name type="scientific">Roseibium album</name>
    <dbReference type="NCBI Taxonomy" id="311410"/>
    <lineage>
        <taxon>Bacteria</taxon>
        <taxon>Pseudomonadati</taxon>
        <taxon>Pseudomonadota</taxon>
        <taxon>Alphaproteobacteria</taxon>
        <taxon>Hyphomicrobiales</taxon>
        <taxon>Stappiaceae</taxon>
        <taxon>Roseibium</taxon>
    </lineage>
</organism>
<evidence type="ECO:0000313" key="6">
    <source>
        <dbReference type="EMBL" id="CTQ72735.1"/>
    </source>
</evidence>
<dbReference type="PROSITE" id="PS50404">
    <property type="entry name" value="GST_NTER"/>
    <property type="match status" value="1"/>
</dbReference>
<sequence>MTYPFTLISHSLCPYVQRAAIVLAEKSIPFDRTYIDLSDKPDWFKAASPLGKVPLLKTGNHRYLFESAPIVEFIDETQAERLHPDDPVERATHRAYVEFASQILNGIGALYSAADEQSFENAKHALRSKFEHLDTRIDATGPYFDRDRFSIVDAAFGPVFRYFDVFDTFTDLGIFNDLPRVRRWRCALAVRPSVANAVTNDYATLLRAFVLKKGSWITGLMLSAESESPAHSIR</sequence>
<dbReference type="Proteomes" id="UP000049983">
    <property type="component" value="Unassembled WGS sequence"/>
</dbReference>
<dbReference type="EMBL" id="CXWC01000011">
    <property type="protein sequence ID" value="CTQ72735.1"/>
    <property type="molecule type" value="Genomic_DNA"/>
</dbReference>
<dbReference type="InterPro" id="IPR004045">
    <property type="entry name" value="Glutathione_S-Trfase_N"/>
</dbReference>
<evidence type="ECO:0000259" key="4">
    <source>
        <dbReference type="PROSITE" id="PS50404"/>
    </source>
</evidence>
<dbReference type="GO" id="GO:0004364">
    <property type="term" value="F:glutathione transferase activity"/>
    <property type="evidence" value="ECO:0007669"/>
    <property type="project" value="UniProtKB-EC"/>
</dbReference>
<dbReference type="STRING" id="311410.LA5095_00216"/>
<evidence type="ECO:0000256" key="2">
    <source>
        <dbReference type="ARBA" id="ARBA00022679"/>
    </source>
</evidence>
<dbReference type="SFLD" id="SFLDS00019">
    <property type="entry name" value="Glutathione_Transferase_(cytos"/>
    <property type="match status" value="1"/>
</dbReference>
<dbReference type="PANTHER" id="PTHR43968:SF6">
    <property type="entry name" value="GLUTATHIONE S-TRANSFERASE OMEGA"/>
    <property type="match status" value="1"/>
</dbReference>
<dbReference type="InterPro" id="IPR036282">
    <property type="entry name" value="Glutathione-S-Trfase_C_sf"/>
</dbReference>
<dbReference type="InterPro" id="IPR045073">
    <property type="entry name" value="Omega/Tau-like"/>
</dbReference>
<feature type="domain" description="GST N-terminal" evidence="4">
    <location>
        <begin position="3"/>
        <end position="82"/>
    </location>
</feature>
<dbReference type="GeneID" id="97670704"/>
<feature type="domain" description="GST C-terminal" evidence="5">
    <location>
        <begin position="86"/>
        <end position="206"/>
    </location>
</feature>
<dbReference type="InterPro" id="IPR036249">
    <property type="entry name" value="Thioredoxin-like_sf"/>
</dbReference>
<dbReference type="InterPro" id="IPR010987">
    <property type="entry name" value="Glutathione-S-Trfase_C-like"/>
</dbReference>